<organism evidence="3 4">
    <name type="scientific">Prolemur simus</name>
    <name type="common">Greater bamboo lemur</name>
    <name type="synonym">Hapalemur simus</name>
    <dbReference type="NCBI Taxonomy" id="1328070"/>
    <lineage>
        <taxon>Eukaryota</taxon>
        <taxon>Metazoa</taxon>
        <taxon>Chordata</taxon>
        <taxon>Craniata</taxon>
        <taxon>Vertebrata</taxon>
        <taxon>Euteleostomi</taxon>
        <taxon>Mammalia</taxon>
        <taxon>Eutheria</taxon>
        <taxon>Euarchontoglires</taxon>
        <taxon>Primates</taxon>
        <taxon>Strepsirrhini</taxon>
        <taxon>Lemuriformes</taxon>
        <taxon>Lemuridae</taxon>
        <taxon>Prolemur</taxon>
    </lineage>
</organism>
<dbReference type="Ensembl" id="ENSPSMT00000040126.1">
    <property type="protein sequence ID" value="ENSPSMP00000034807.1"/>
    <property type="gene ID" value="ENSPSMG00000023971.1"/>
</dbReference>
<gene>
    <name evidence="3" type="primary">NARS1</name>
</gene>
<evidence type="ECO:0000313" key="4">
    <source>
        <dbReference type="Proteomes" id="UP000694414"/>
    </source>
</evidence>
<dbReference type="Proteomes" id="UP000694414">
    <property type="component" value="Unplaced"/>
</dbReference>
<dbReference type="AlphaFoldDB" id="A0A8C9AJJ7"/>
<feature type="domain" description="Asparagine--tRNA ligase N-terminal" evidence="2">
    <location>
        <begin position="21"/>
        <end position="110"/>
    </location>
</feature>
<accession>A0A8C9AJJ7</accession>
<sequence length="140" mass="16160">MVLAELYVSDREGNDTTGDGTKEKPFKTGLKALMTVGKEPFPTIYVDSQKENERWDVISKSQMKNIKKMWHREQMKSETREKKEAEDNLRREKNLEEAKKITIKNDSSLPEAKCVSVILITFQLGGNKNLITHPENFTEE</sequence>
<feature type="region of interest" description="Disordered" evidence="1">
    <location>
        <begin position="70"/>
        <end position="91"/>
    </location>
</feature>
<evidence type="ECO:0000256" key="1">
    <source>
        <dbReference type="SAM" id="MobiDB-lite"/>
    </source>
</evidence>
<evidence type="ECO:0000259" key="2">
    <source>
        <dbReference type="Pfam" id="PF20917"/>
    </source>
</evidence>
<proteinExistence type="predicted"/>
<dbReference type="Gene3D" id="3.30.1910.20">
    <property type="entry name" value="asparaginyl-tRNA synthetase, N-terminal domain"/>
    <property type="match status" value="1"/>
</dbReference>
<name>A0A8C9AJJ7_PROSS</name>
<protein>
    <submittedName>
        <fullName evidence="3">Asparaginyl-tRNA synthetase 1</fullName>
    </submittedName>
</protein>
<reference evidence="3" key="2">
    <citation type="submission" date="2025-09" db="UniProtKB">
        <authorList>
            <consortium name="Ensembl"/>
        </authorList>
    </citation>
    <scope>IDENTIFICATION</scope>
</reference>
<feature type="region of interest" description="Disordered" evidence="1">
    <location>
        <begin position="1"/>
        <end position="26"/>
    </location>
</feature>
<dbReference type="GeneTree" id="ENSGT01030000234618"/>
<feature type="compositionally biased region" description="Basic and acidic residues" evidence="1">
    <location>
        <begin position="71"/>
        <end position="91"/>
    </location>
</feature>
<dbReference type="FunFam" id="3.30.1910.20:FF:000001">
    <property type="entry name" value="asparagine--tRNA ligase, cytoplasmic"/>
    <property type="match status" value="1"/>
</dbReference>
<keyword evidence="4" id="KW-1185">Reference proteome</keyword>
<evidence type="ECO:0000313" key="3">
    <source>
        <dbReference type="Ensembl" id="ENSPSMP00000034807.1"/>
    </source>
</evidence>
<reference evidence="3" key="1">
    <citation type="submission" date="2025-08" db="UniProtKB">
        <authorList>
            <consortium name="Ensembl"/>
        </authorList>
    </citation>
    <scope>IDENTIFICATION</scope>
</reference>
<dbReference type="InterPro" id="IPR048952">
    <property type="entry name" value="AsnRS_N"/>
</dbReference>
<dbReference type="Pfam" id="PF20917">
    <property type="entry name" value="AsnRS_N"/>
    <property type="match status" value="1"/>
</dbReference>
<feature type="compositionally biased region" description="Basic and acidic residues" evidence="1">
    <location>
        <begin position="8"/>
        <end position="26"/>
    </location>
</feature>